<dbReference type="InterPro" id="IPR001094">
    <property type="entry name" value="Flavdoxin-like"/>
</dbReference>
<accession>A0A1B0BD66</accession>
<proteinExistence type="predicted"/>
<evidence type="ECO:0000259" key="9">
    <source>
        <dbReference type="PROSITE" id="PS50902"/>
    </source>
</evidence>
<keyword evidence="4" id="KW-0285">Flavoprotein</keyword>
<evidence type="ECO:0000256" key="1">
    <source>
        <dbReference type="ARBA" id="ARBA00001974"/>
    </source>
</evidence>
<feature type="domain" description="Flavodoxin-like" evidence="9">
    <location>
        <begin position="3"/>
        <end position="147"/>
    </location>
</feature>
<evidence type="ECO:0000256" key="7">
    <source>
        <dbReference type="ARBA" id="ARBA00022857"/>
    </source>
</evidence>
<dbReference type="AlphaFoldDB" id="A0A1B0BD66"/>
<dbReference type="Proteomes" id="UP000092460">
    <property type="component" value="Unassembled WGS sequence"/>
</dbReference>
<evidence type="ECO:0000313" key="10">
    <source>
        <dbReference type="EnsemblMetazoa" id="GPPI026305-PA"/>
    </source>
</evidence>
<dbReference type="PANTHER" id="PTHR19384:SF10">
    <property type="entry name" value="NADPH-DEPENDENT DIFLAVIN OXIDOREDUCTASE 1"/>
    <property type="match status" value="1"/>
</dbReference>
<dbReference type="GO" id="GO:0010181">
    <property type="term" value="F:FMN binding"/>
    <property type="evidence" value="ECO:0007669"/>
    <property type="project" value="InterPro"/>
</dbReference>
<dbReference type="VEuPathDB" id="VectorBase:GPPI026305"/>
<evidence type="ECO:0000256" key="4">
    <source>
        <dbReference type="ARBA" id="ARBA00022630"/>
    </source>
</evidence>
<keyword evidence="5" id="KW-0288">FMN</keyword>
<dbReference type="InterPro" id="IPR008254">
    <property type="entry name" value="Flavodoxin/NO_synth"/>
</dbReference>
<dbReference type="GO" id="GO:0016651">
    <property type="term" value="F:oxidoreductase activity, acting on NAD(P)H"/>
    <property type="evidence" value="ECO:0007669"/>
    <property type="project" value="UniProtKB-ARBA"/>
</dbReference>
<dbReference type="EMBL" id="JXJN01012350">
    <property type="status" value="NOT_ANNOTATED_CDS"/>
    <property type="molecule type" value="Genomic_DNA"/>
</dbReference>
<dbReference type="EMBL" id="JXJN01012349">
    <property type="status" value="NOT_ANNOTATED_CDS"/>
    <property type="molecule type" value="Genomic_DNA"/>
</dbReference>
<evidence type="ECO:0000256" key="2">
    <source>
        <dbReference type="ARBA" id="ARBA00004496"/>
    </source>
</evidence>
<evidence type="ECO:0000256" key="8">
    <source>
        <dbReference type="ARBA" id="ARBA00023002"/>
    </source>
</evidence>
<dbReference type="SUPFAM" id="SSF52218">
    <property type="entry name" value="Flavoproteins"/>
    <property type="match status" value="1"/>
</dbReference>
<dbReference type="InterPro" id="IPR029039">
    <property type="entry name" value="Flavoprotein-like_sf"/>
</dbReference>
<dbReference type="InterPro" id="IPR001433">
    <property type="entry name" value="OxRdtase_FAD/NAD-bd"/>
</dbReference>
<dbReference type="Gene3D" id="3.40.50.80">
    <property type="entry name" value="Nucleotide-binding domain of ferredoxin-NADP reductase (FNR) module"/>
    <property type="match status" value="1"/>
</dbReference>
<dbReference type="InterPro" id="IPR001709">
    <property type="entry name" value="Flavoprot_Pyr_Nucl_cyt_Rdtase"/>
</dbReference>
<dbReference type="Gene3D" id="3.40.50.360">
    <property type="match status" value="1"/>
</dbReference>
<reference evidence="10" key="2">
    <citation type="submission" date="2020-05" db="UniProtKB">
        <authorList>
            <consortium name="EnsemblMetazoa"/>
        </authorList>
    </citation>
    <scope>IDENTIFICATION</scope>
    <source>
        <strain evidence="10">IAEA</strain>
    </source>
</reference>
<sequence>MRILILDGSQTGTAQDVAEQLWRDSKKRNFDGLVMAMDDYQIQQFTEEYLVLFVVTTTGDGKEPDNMRNTWKFLLRRNLPVDSLSNLQFACLGLGDSSYAKFNYAAKKLNKRLQQLGAQPIVPLALADDQHDYGSNAVVIPWMTNVWEEWHCCKLEHTAILDEDNYHLLWPHRQTPTHSFKLINNVRTTDPSHFQDVRFIQFEVPESATWLPGDIIEIHPHNSKKQIDEFFALVQEHELNFDSNTLVRMSSNHQGMILPKCYSKPLNIGDNILGCLKRGTMQLSKELSTPLIMIGPGTGIAPFRSIIQKLTINQNDLNSHKSLMWIFFGCRNRSKDFHFQNDLELWHKQNHIKLVVAFSRDQDHKIYVQHLIEENSQELKKLIKECNAYVYVAGSSTNMPKAVKEAFINVLDKDEAYVEKMFKINRYQEETWS</sequence>
<dbReference type="FunFam" id="3.40.50.80:FF:000032">
    <property type="entry name" value="NADPH-dependent diflavin oxidoreductase 1"/>
    <property type="match status" value="1"/>
</dbReference>
<dbReference type="PANTHER" id="PTHR19384">
    <property type="entry name" value="NITRIC OXIDE SYNTHASE-RELATED"/>
    <property type="match status" value="1"/>
</dbReference>
<comment type="cofactor">
    <cofactor evidence="1">
        <name>FAD</name>
        <dbReference type="ChEBI" id="CHEBI:57692"/>
    </cofactor>
</comment>
<evidence type="ECO:0000313" key="11">
    <source>
        <dbReference type="Proteomes" id="UP000092460"/>
    </source>
</evidence>
<dbReference type="PRINTS" id="PR00369">
    <property type="entry name" value="FLAVODOXIN"/>
</dbReference>
<dbReference type="PRINTS" id="PR00371">
    <property type="entry name" value="FPNCR"/>
</dbReference>
<keyword evidence="8" id="KW-0560">Oxidoreductase</keyword>
<dbReference type="InterPro" id="IPR023173">
    <property type="entry name" value="NADPH_Cyt_P450_Rdtase_alpha"/>
</dbReference>
<keyword evidence="11" id="KW-1185">Reference proteome</keyword>
<dbReference type="InterPro" id="IPR039261">
    <property type="entry name" value="FNR_nucleotide-bd"/>
</dbReference>
<dbReference type="SUPFAM" id="SSF52343">
    <property type="entry name" value="Ferredoxin reductase-like, C-terminal NADP-linked domain"/>
    <property type="match status" value="1"/>
</dbReference>
<dbReference type="Gene3D" id="1.20.990.10">
    <property type="entry name" value="NADPH-cytochrome p450 Reductase, Chain A, domain 3"/>
    <property type="match status" value="1"/>
</dbReference>
<dbReference type="InterPro" id="IPR017938">
    <property type="entry name" value="Riboflavin_synthase-like_b-brl"/>
</dbReference>
<dbReference type="FunFam" id="3.40.50.360:FF:000015">
    <property type="entry name" value="NADPH-dependent diflavin oxidoreductase 1"/>
    <property type="match status" value="1"/>
</dbReference>
<dbReference type="PROSITE" id="PS50902">
    <property type="entry name" value="FLAVODOXIN_LIKE"/>
    <property type="match status" value="1"/>
</dbReference>
<dbReference type="SUPFAM" id="SSF63380">
    <property type="entry name" value="Riboflavin synthase domain-like"/>
    <property type="match status" value="1"/>
</dbReference>
<reference evidence="11" key="1">
    <citation type="submission" date="2015-01" db="EMBL/GenBank/DDBJ databases">
        <authorList>
            <person name="Aksoy S."/>
            <person name="Warren W."/>
            <person name="Wilson R.K."/>
        </authorList>
    </citation>
    <scope>NUCLEOTIDE SEQUENCE [LARGE SCALE GENOMIC DNA]</scope>
    <source>
        <strain evidence="11">IAEA</strain>
    </source>
</reference>
<comment type="subcellular location">
    <subcellularLocation>
        <location evidence="2">Cytoplasm</location>
    </subcellularLocation>
</comment>
<keyword evidence="3" id="KW-0963">Cytoplasm</keyword>
<keyword evidence="6" id="KW-0274">FAD</keyword>
<dbReference type="EnsemblMetazoa" id="GPPI026305-RA">
    <property type="protein sequence ID" value="GPPI026305-PA"/>
    <property type="gene ID" value="GPPI026305"/>
</dbReference>
<evidence type="ECO:0000256" key="5">
    <source>
        <dbReference type="ARBA" id="ARBA00022643"/>
    </source>
</evidence>
<dbReference type="Gene3D" id="2.40.30.10">
    <property type="entry name" value="Translation factors"/>
    <property type="match status" value="1"/>
</dbReference>
<keyword evidence="7" id="KW-0521">NADP</keyword>
<organism evidence="10 11">
    <name type="scientific">Glossina palpalis gambiensis</name>
    <dbReference type="NCBI Taxonomy" id="67801"/>
    <lineage>
        <taxon>Eukaryota</taxon>
        <taxon>Metazoa</taxon>
        <taxon>Ecdysozoa</taxon>
        <taxon>Arthropoda</taxon>
        <taxon>Hexapoda</taxon>
        <taxon>Insecta</taxon>
        <taxon>Pterygota</taxon>
        <taxon>Neoptera</taxon>
        <taxon>Endopterygota</taxon>
        <taxon>Diptera</taxon>
        <taxon>Brachycera</taxon>
        <taxon>Muscomorpha</taxon>
        <taxon>Hippoboscoidea</taxon>
        <taxon>Glossinidae</taxon>
        <taxon>Glossina</taxon>
    </lineage>
</organism>
<name>A0A1B0BD66_9MUSC</name>
<evidence type="ECO:0000256" key="3">
    <source>
        <dbReference type="ARBA" id="ARBA00022490"/>
    </source>
</evidence>
<dbReference type="GO" id="GO:0050660">
    <property type="term" value="F:flavin adenine dinucleotide binding"/>
    <property type="evidence" value="ECO:0007669"/>
    <property type="project" value="TreeGrafter"/>
</dbReference>
<evidence type="ECO:0000256" key="6">
    <source>
        <dbReference type="ARBA" id="ARBA00022827"/>
    </source>
</evidence>
<dbReference type="GO" id="GO:0005829">
    <property type="term" value="C:cytosol"/>
    <property type="evidence" value="ECO:0007669"/>
    <property type="project" value="TreeGrafter"/>
</dbReference>
<protein>
    <recommendedName>
        <fullName evidence="9">Flavodoxin-like domain-containing protein</fullName>
    </recommendedName>
</protein>
<dbReference type="GO" id="GO:0005634">
    <property type="term" value="C:nucleus"/>
    <property type="evidence" value="ECO:0007669"/>
    <property type="project" value="UniProtKB-ARBA"/>
</dbReference>
<dbReference type="Pfam" id="PF00258">
    <property type="entry name" value="Flavodoxin_1"/>
    <property type="match status" value="1"/>
</dbReference>
<dbReference type="STRING" id="67801.A0A1B0BD66"/>
<dbReference type="Pfam" id="PF00175">
    <property type="entry name" value="NAD_binding_1"/>
    <property type="match status" value="1"/>
</dbReference>